<comment type="caution">
    <text evidence="2">The sequence shown here is derived from an EMBL/GenBank/DDBJ whole genome shotgun (WGS) entry which is preliminary data.</text>
</comment>
<gene>
    <name evidence="2" type="ORF">FBZ87_11951</name>
</gene>
<dbReference type="PANTHER" id="PTHR34846:SF10">
    <property type="entry name" value="CYTOPLASMIC PROTEIN"/>
    <property type="match status" value="1"/>
</dbReference>
<protein>
    <submittedName>
        <fullName evidence="2">AhpD family alkylhydroperoxidase</fullName>
    </submittedName>
</protein>
<evidence type="ECO:0000259" key="1">
    <source>
        <dbReference type="Pfam" id="PF02627"/>
    </source>
</evidence>
<reference evidence="2 3" key="1">
    <citation type="submission" date="2019-06" db="EMBL/GenBank/DDBJ databases">
        <title>Genomic Encyclopedia of Type Strains, Phase IV (KMG-V): Genome sequencing to study the core and pangenomes of soil and plant-associated prokaryotes.</title>
        <authorList>
            <person name="Whitman W."/>
        </authorList>
    </citation>
    <scope>NUCLEOTIDE SEQUENCE [LARGE SCALE GENOMIC DNA]</scope>
    <source>
        <strain evidence="2 3">BR 12005</strain>
    </source>
</reference>
<dbReference type="InterPro" id="IPR004675">
    <property type="entry name" value="AhpD_core"/>
</dbReference>
<dbReference type="InterPro" id="IPR029032">
    <property type="entry name" value="AhpD-like"/>
</dbReference>
<dbReference type="SUPFAM" id="SSF69118">
    <property type="entry name" value="AhpD-like"/>
    <property type="match status" value="1"/>
</dbReference>
<sequence>MRGAGIFSGPMSHGHDAISSLGHAMTHDLMEMTMSTHTPRINDAFKLAPETIKGLLAASNALKASGLEPALLELVKIRASQINGCAFCLHMHVTDARKMGETEMRLHLLNAWRDSSLYTDRERAALAWTEALTRVADTGAPDEDYALVQANFTEAEQVQLSLAIGIINLWNRLQVGFRAAHPPVAPIQGAAA</sequence>
<dbReference type="Pfam" id="PF02627">
    <property type="entry name" value="CMD"/>
    <property type="match status" value="1"/>
</dbReference>
<evidence type="ECO:0000313" key="2">
    <source>
        <dbReference type="EMBL" id="TWB65720.1"/>
    </source>
</evidence>
<dbReference type="EMBL" id="VITV01000019">
    <property type="protein sequence ID" value="TWB65720.1"/>
    <property type="molecule type" value="Genomic_DNA"/>
</dbReference>
<dbReference type="Gene3D" id="1.20.1290.10">
    <property type="entry name" value="AhpD-like"/>
    <property type="match status" value="1"/>
</dbReference>
<dbReference type="GO" id="GO:0051920">
    <property type="term" value="F:peroxiredoxin activity"/>
    <property type="evidence" value="ECO:0007669"/>
    <property type="project" value="InterPro"/>
</dbReference>
<evidence type="ECO:0000313" key="3">
    <source>
        <dbReference type="Proteomes" id="UP000320516"/>
    </source>
</evidence>
<dbReference type="PANTHER" id="PTHR34846">
    <property type="entry name" value="4-CARBOXYMUCONOLACTONE DECARBOXYLASE FAMILY PROTEIN (AFU_ORTHOLOGUE AFUA_6G11590)"/>
    <property type="match status" value="1"/>
</dbReference>
<keyword evidence="2" id="KW-0560">Oxidoreductase</keyword>
<organism evidence="2 3">
    <name type="scientific">Nitrospirillum amazonense</name>
    <dbReference type="NCBI Taxonomy" id="28077"/>
    <lineage>
        <taxon>Bacteria</taxon>
        <taxon>Pseudomonadati</taxon>
        <taxon>Pseudomonadota</taxon>
        <taxon>Alphaproteobacteria</taxon>
        <taxon>Rhodospirillales</taxon>
        <taxon>Azospirillaceae</taxon>
        <taxon>Nitrospirillum</taxon>
    </lineage>
</organism>
<accession>A0A560JB96</accession>
<dbReference type="InterPro" id="IPR003779">
    <property type="entry name" value="CMD-like"/>
</dbReference>
<dbReference type="NCBIfam" id="TIGR00778">
    <property type="entry name" value="ahpD_dom"/>
    <property type="match status" value="1"/>
</dbReference>
<dbReference type="Proteomes" id="UP000320516">
    <property type="component" value="Unassembled WGS sequence"/>
</dbReference>
<feature type="domain" description="Carboxymuconolactone decarboxylase-like" evidence="1">
    <location>
        <begin position="49"/>
        <end position="131"/>
    </location>
</feature>
<dbReference type="AlphaFoldDB" id="A0A560JB96"/>
<keyword evidence="2" id="KW-0575">Peroxidase</keyword>
<name>A0A560JB96_9PROT</name>
<proteinExistence type="predicted"/>